<comment type="caution">
    <text evidence="6">The sequence shown here is derived from an EMBL/GenBank/DDBJ whole genome shotgun (WGS) entry which is preliminary data.</text>
</comment>
<dbReference type="Gene3D" id="3.40.50.2000">
    <property type="entry name" value="Glycogen Phosphorylase B"/>
    <property type="match status" value="2"/>
</dbReference>
<evidence type="ECO:0000313" key="6">
    <source>
        <dbReference type="EMBL" id="OKH28035.1"/>
    </source>
</evidence>
<evidence type="ECO:0000259" key="4">
    <source>
        <dbReference type="Pfam" id="PF00534"/>
    </source>
</evidence>
<dbReference type="PANTHER" id="PTHR12526">
    <property type="entry name" value="GLYCOSYLTRANSFERASE"/>
    <property type="match status" value="1"/>
</dbReference>
<dbReference type="Pfam" id="PF13439">
    <property type="entry name" value="Glyco_transf_4"/>
    <property type="match status" value="1"/>
</dbReference>
<accession>A0A1U7HWX8</accession>
<organism evidence="6 7">
    <name type="scientific">Chroogloeocystis siderophila 5.2 s.c.1</name>
    <dbReference type="NCBI Taxonomy" id="247279"/>
    <lineage>
        <taxon>Bacteria</taxon>
        <taxon>Bacillati</taxon>
        <taxon>Cyanobacteriota</taxon>
        <taxon>Cyanophyceae</taxon>
        <taxon>Oscillatoriophycideae</taxon>
        <taxon>Chroococcales</taxon>
        <taxon>Chroococcaceae</taxon>
        <taxon>Chroogloeocystis</taxon>
    </lineage>
</organism>
<comment type="similarity">
    <text evidence="1">Belongs to the glycosyltransferase group 1 family. Glycosyltransferase 4 subfamily.</text>
</comment>
<feature type="domain" description="Glycosyl transferase family 1" evidence="4">
    <location>
        <begin position="227"/>
        <end position="379"/>
    </location>
</feature>
<evidence type="ECO:0000256" key="1">
    <source>
        <dbReference type="ARBA" id="ARBA00009481"/>
    </source>
</evidence>
<dbReference type="AlphaFoldDB" id="A0A1U7HWX8"/>
<dbReference type="STRING" id="247279.NIES1031_05515"/>
<keyword evidence="3 6" id="KW-0808">Transferase</keyword>
<evidence type="ECO:0000256" key="3">
    <source>
        <dbReference type="ARBA" id="ARBA00022679"/>
    </source>
</evidence>
<gene>
    <name evidence="6" type="ORF">NIES1031_05515</name>
</gene>
<proteinExistence type="inferred from homology"/>
<dbReference type="RefSeq" id="WP_073548495.1">
    <property type="nucleotide sequence ID" value="NZ_CAWMVK010000034.1"/>
</dbReference>
<dbReference type="OrthoDB" id="73743at2"/>
<dbReference type="SUPFAM" id="SSF53756">
    <property type="entry name" value="UDP-Glycosyltransferase/glycogen phosphorylase"/>
    <property type="match status" value="1"/>
</dbReference>
<dbReference type="InterPro" id="IPR001296">
    <property type="entry name" value="Glyco_trans_1"/>
</dbReference>
<evidence type="ECO:0000313" key="7">
    <source>
        <dbReference type="Proteomes" id="UP000185984"/>
    </source>
</evidence>
<keyword evidence="2" id="KW-0328">Glycosyltransferase</keyword>
<sequence length="437" mass="49323">MKIAFVVLGFPELSQTFILNQITGLIDRGHSVDIYALKGSEIQASKVHPDVEKYQLLAQTYYYCVPDLPKNFLWRVLKGFGLLATKLGKSPKIWLEALNIFRYRRNALSLRLLYKVIPLLDKPNQYDIVHCQFGLCGLEAMSLRKFGLLQGKLVVSFRGFDISEFIQQYGDGVYSQLFNVGDFFMTNCEYFRQRLLKLGCPENKVMVHRSGLDCERFIFNPPTLNISTPVQIVTSGRLVEKKGIEYAIRAIAKLVKLKPNIEYKIIGDGPLKQQLQQLITELGVNDTVKLLGWKDQEEIIEVLKKSHIFIAPSVTAKSGDQDAPVNVLKEAMAIGLPVVSTYHGGIPELIQDNVSGFLVPERDADAIAEKISYLLDNPQIWDFVTRAARAQVEAGYDLYKLNDELVEIYQQLLTQGFVRMSPQVVASSVASNTDMTY</sequence>
<feature type="domain" description="Glycosyltransferase subfamily 4-like N-terminal" evidence="5">
    <location>
        <begin position="15"/>
        <end position="216"/>
    </location>
</feature>
<protein>
    <submittedName>
        <fullName evidence="6">Colanic acid biosynthesis glycosyltransferase WcaL</fullName>
    </submittedName>
</protein>
<dbReference type="InterPro" id="IPR028098">
    <property type="entry name" value="Glyco_trans_4-like_N"/>
</dbReference>
<dbReference type="Pfam" id="PF00534">
    <property type="entry name" value="Glycos_transf_1"/>
    <property type="match status" value="1"/>
</dbReference>
<evidence type="ECO:0000256" key="2">
    <source>
        <dbReference type="ARBA" id="ARBA00022676"/>
    </source>
</evidence>
<dbReference type="PANTHER" id="PTHR12526:SF640">
    <property type="entry name" value="COLANIC ACID BIOSYNTHESIS GLYCOSYLTRANSFERASE WCAL-RELATED"/>
    <property type="match status" value="1"/>
</dbReference>
<dbReference type="Proteomes" id="UP000185984">
    <property type="component" value="Unassembled WGS sequence"/>
</dbReference>
<evidence type="ECO:0000259" key="5">
    <source>
        <dbReference type="Pfam" id="PF13439"/>
    </source>
</evidence>
<dbReference type="GO" id="GO:0016757">
    <property type="term" value="F:glycosyltransferase activity"/>
    <property type="evidence" value="ECO:0007669"/>
    <property type="project" value="UniProtKB-KW"/>
</dbReference>
<reference evidence="6 7" key="1">
    <citation type="submission" date="2016-11" db="EMBL/GenBank/DDBJ databases">
        <title>Draft Genome Sequences of Nine Cyanobacterial Strains from Diverse Habitats.</title>
        <authorList>
            <person name="Zhu T."/>
            <person name="Hou S."/>
            <person name="Lu X."/>
            <person name="Hess W.R."/>
        </authorList>
    </citation>
    <scope>NUCLEOTIDE SEQUENCE [LARGE SCALE GENOMIC DNA]</scope>
    <source>
        <strain evidence="6 7">5.2 s.c.1</strain>
    </source>
</reference>
<dbReference type="EMBL" id="MRCC01000004">
    <property type="protein sequence ID" value="OKH28035.1"/>
    <property type="molecule type" value="Genomic_DNA"/>
</dbReference>
<name>A0A1U7HWX8_9CHRO</name>
<keyword evidence="7" id="KW-1185">Reference proteome</keyword>